<evidence type="ECO:0000313" key="8">
    <source>
        <dbReference type="Proteomes" id="UP000763641"/>
    </source>
</evidence>
<dbReference type="Gene3D" id="3.90.1150.10">
    <property type="entry name" value="Aspartate Aminotransferase, domain 1"/>
    <property type="match status" value="1"/>
</dbReference>
<comment type="cofactor">
    <cofactor evidence="4 6">
        <name>pyridoxal 5'-phosphate</name>
        <dbReference type="ChEBI" id="CHEBI:597326"/>
    </cofactor>
</comment>
<proteinExistence type="inferred from homology"/>
<dbReference type="InterPro" id="IPR015421">
    <property type="entry name" value="PyrdxlP-dep_Trfase_major"/>
</dbReference>
<name>A0ABS2D3D0_9SPHN</name>
<keyword evidence="3 4" id="KW-0663">Pyridoxal phosphate</keyword>
<evidence type="ECO:0000256" key="5">
    <source>
        <dbReference type="NCBIfam" id="TIGR01814"/>
    </source>
</evidence>
<dbReference type="Gene3D" id="3.40.640.10">
    <property type="entry name" value="Type I PLP-dependent aspartate aminotransferase-like (Major domain)"/>
    <property type="match status" value="1"/>
</dbReference>
<feature type="binding site" evidence="4">
    <location>
        <position position="203"/>
    </location>
    <ligand>
        <name>pyridoxal 5'-phosphate</name>
        <dbReference type="ChEBI" id="CHEBI:597326"/>
    </ligand>
</feature>
<comment type="subunit">
    <text evidence="4 6">Homodimer.</text>
</comment>
<feature type="binding site" evidence="4">
    <location>
        <position position="104"/>
    </location>
    <ligand>
        <name>pyridoxal 5'-phosphate</name>
        <dbReference type="ChEBI" id="CHEBI:597326"/>
    </ligand>
</feature>
<dbReference type="InterPro" id="IPR010111">
    <property type="entry name" value="Kynureninase"/>
</dbReference>
<dbReference type="Pfam" id="PF22580">
    <property type="entry name" value="KYNU_C"/>
    <property type="match status" value="1"/>
</dbReference>
<keyword evidence="2 4" id="KW-0378">Hydrolase</keyword>
<comment type="similarity">
    <text evidence="4 6">Belongs to the kynureninase family.</text>
</comment>
<feature type="binding site" evidence="4">
    <location>
        <position position="200"/>
    </location>
    <ligand>
        <name>pyridoxal 5'-phosphate</name>
        <dbReference type="ChEBI" id="CHEBI:597326"/>
    </ligand>
</feature>
<feature type="binding site" evidence="4">
    <location>
        <position position="103"/>
    </location>
    <ligand>
        <name>pyridoxal 5'-phosphate</name>
        <dbReference type="ChEBI" id="CHEBI:597326"/>
    </ligand>
</feature>
<dbReference type="RefSeq" id="WP_204194360.1">
    <property type="nucleotide sequence ID" value="NZ_JAFEMC010000001.1"/>
</dbReference>
<dbReference type="PIRSF" id="PIRSF038800">
    <property type="entry name" value="KYNU"/>
    <property type="match status" value="1"/>
</dbReference>
<feature type="binding site" evidence="4">
    <location>
        <begin position="131"/>
        <end position="134"/>
    </location>
    <ligand>
        <name>pyridoxal 5'-phosphate</name>
        <dbReference type="ChEBI" id="CHEBI:597326"/>
    </ligand>
</feature>
<comment type="function">
    <text evidence="4 6">Catalyzes the cleavage of L-kynurenine (L-Kyn) and L-3-hydroxykynurenine (L-3OHKyn) into anthranilic acid (AA) and 3-hydroxyanthranilic acid (3-OHAA), respectively.</text>
</comment>
<comment type="caution">
    <text evidence="7">The sequence shown here is derived from an EMBL/GenBank/DDBJ whole genome shotgun (WGS) entry which is preliminary data.</text>
</comment>
<comment type="pathway">
    <text evidence="4 6">Cofactor biosynthesis; NAD(+) biosynthesis; quinolinate from L-kynurenine: step 2/3.</text>
</comment>
<dbReference type="InterPro" id="IPR015422">
    <property type="entry name" value="PyrdxlP-dep_Trfase_small"/>
</dbReference>
<dbReference type="HAMAP" id="MF_01970">
    <property type="entry name" value="Kynureninase"/>
    <property type="match status" value="1"/>
</dbReference>
<dbReference type="EMBL" id="JAFEMC010000001">
    <property type="protein sequence ID" value="MBM6575425.1"/>
    <property type="molecule type" value="Genomic_DNA"/>
</dbReference>
<feature type="binding site" evidence="4">
    <location>
        <position position="255"/>
    </location>
    <ligand>
        <name>pyridoxal 5'-phosphate</name>
        <dbReference type="ChEBI" id="CHEBI:597326"/>
    </ligand>
</feature>
<evidence type="ECO:0000256" key="6">
    <source>
        <dbReference type="PIRNR" id="PIRNR038800"/>
    </source>
</evidence>
<comment type="catalytic activity">
    <reaction evidence="6">
        <text>3-hydroxy-L-kynurenine + H2O = 3-hydroxyanthranilate + L-alanine + H(+)</text>
        <dbReference type="Rhea" id="RHEA:25143"/>
        <dbReference type="ChEBI" id="CHEBI:15377"/>
        <dbReference type="ChEBI" id="CHEBI:15378"/>
        <dbReference type="ChEBI" id="CHEBI:36559"/>
        <dbReference type="ChEBI" id="CHEBI:57972"/>
        <dbReference type="ChEBI" id="CHEBI:58125"/>
        <dbReference type="EC" id="3.7.1.3"/>
    </reaction>
</comment>
<dbReference type="NCBIfam" id="TIGR01814">
    <property type="entry name" value="kynureninase"/>
    <property type="match status" value="1"/>
</dbReference>
<dbReference type="PANTHER" id="PTHR14084">
    <property type="entry name" value="KYNURENINASE"/>
    <property type="match status" value="1"/>
</dbReference>
<feature type="binding site" evidence="4">
    <location>
        <position position="281"/>
    </location>
    <ligand>
        <name>pyridoxal 5'-phosphate</name>
        <dbReference type="ChEBI" id="CHEBI:597326"/>
    </ligand>
</feature>
<keyword evidence="1 4" id="KW-0662">Pyridine nucleotide biosynthesis</keyword>
<gene>
    <name evidence="4 7" type="primary">kynU</name>
    <name evidence="7" type="ORF">ILT43_03520</name>
</gene>
<dbReference type="SUPFAM" id="SSF53383">
    <property type="entry name" value="PLP-dependent transferases"/>
    <property type="match status" value="1"/>
</dbReference>
<dbReference type="InterPro" id="IPR015424">
    <property type="entry name" value="PyrdxlP-dep_Trfase"/>
</dbReference>
<comment type="pathway">
    <text evidence="4 6">Amino-acid degradation; L-kynurenine degradation; L-alanine and anthranilate from L-kynurenine: step 1/1.</text>
</comment>
<feature type="binding site" evidence="4">
    <location>
        <position position="171"/>
    </location>
    <ligand>
        <name>pyridoxal 5'-phosphate</name>
        <dbReference type="ChEBI" id="CHEBI:597326"/>
    </ligand>
</feature>
<reference evidence="7 8" key="1">
    <citation type="submission" date="2020-12" db="EMBL/GenBank/DDBJ databases">
        <title>Sphingomonas sp.</title>
        <authorList>
            <person name="Kim M.K."/>
        </authorList>
    </citation>
    <scope>NUCLEOTIDE SEQUENCE [LARGE SCALE GENOMIC DNA]</scope>
    <source>
        <strain evidence="7 8">BT552</strain>
    </source>
</reference>
<keyword evidence="8" id="KW-1185">Reference proteome</keyword>
<evidence type="ECO:0000256" key="1">
    <source>
        <dbReference type="ARBA" id="ARBA00022642"/>
    </source>
</evidence>
<feature type="modified residue" description="N6-(pyridoxal phosphate)lysine" evidence="4">
    <location>
        <position position="226"/>
    </location>
</feature>
<protein>
    <recommendedName>
        <fullName evidence="4 5">Kynureninase</fullName>
        <ecNumber evidence="4 5">3.7.1.3</ecNumber>
    </recommendedName>
    <alternativeName>
        <fullName evidence="4">L-kynurenine hydrolase</fullName>
    </alternativeName>
</protein>
<comment type="catalytic activity">
    <reaction evidence="4 6">
        <text>L-kynurenine + H2O = anthranilate + L-alanine + H(+)</text>
        <dbReference type="Rhea" id="RHEA:16813"/>
        <dbReference type="ChEBI" id="CHEBI:15377"/>
        <dbReference type="ChEBI" id="CHEBI:15378"/>
        <dbReference type="ChEBI" id="CHEBI:16567"/>
        <dbReference type="ChEBI" id="CHEBI:57959"/>
        <dbReference type="ChEBI" id="CHEBI:57972"/>
        <dbReference type="EC" id="3.7.1.3"/>
    </reaction>
</comment>
<accession>A0ABS2D3D0</accession>
<evidence type="ECO:0000313" key="7">
    <source>
        <dbReference type="EMBL" id="MBM6575425.1"/>
    </source>
</evidence>
<sequence length="415" mass="44420">MSRFLKYPDLDAARALDAVDPLASMRARFALPEGVTYLDGNSLGALPRTTAARLKEVVEREWGRDLIGSWNSADWIGAARRVGGRIAPLIGAEANEVLVTDSTSVNLYKLLVAAVKASPGRTTILSEPGNFPTDLYVADGAAWSVGAQVRTLPVEDIVAAIDDDVAVVMLTHVHYKTSAMLDMAGITAAAQAKGALVLWDLSHSVGAVPIDLNGCNADLAVGCGYKYLNGGPGAPAFLYVAERHQARLRSPLSGWMGHAAPFAFDDGYAPATDIARFLCGTPPILGLAALEEGVKLFEEVAFDALVAKSRSLSSLFVTLMDELCGEYGFTLASPRDPAARGSHVSYGHPEAYAICQALIARAVVGDFRAPDILRLGFTPLYTSHEEVWRAVDTLAAVMRERAWDRAEYRERAAVT</sequence>
<dbReference type="GO" id="GO:0030429">
    <property type="term" value="F:kynureninase activity"/>
    <property type="evidence" value="ECO:0007669"/>
    <property type="project" value="UniProtKB-EC"/>
</dbReference>
<dbReference type="PANTHER" id="PTHR14084:SF0">
    <property type="entry name" value="KYNURENINASE"/>
    <property type="match status" value="1"/>
</dbReference>
<dbReference type="Proteomes" id="UP000763641">
    <property type="component" value="Unassembled WGS sequence"/>
</dbReference>
<organism evidence="7 8">
    <name type="scientific">Sphingomonas longa</name>
    <dbReference type="NCBI Taxonomy" id="2778730"/>
    <lineage>
        <taxon>Bacteria</taxon>
        <taxon>Pseudomonadati</taxon>
        <taxon>Pseudomonadota</taxon>
        <taxon>Alphaproteobacteria</taxon>
        <taxon>Sphingomonadales</taxon>
        <taxon>Sphingomonadaceae</taxon>
        <taxon>Sphingomonas</taxon>
    </lineage>
</organism>
<evidence type="ECO:0000256" key="3">
    <source>
        <dbReference type="ARBA" id="ARBA00022898"/>
    </source>
</evidence>
<feature type="binding site" evidence="4">
    <location>
        <position position="225"/>
    </location>
    <ligand>
        <name>pyridoxal 5'-phosphate</name>
        <dbReference type="ChEBI" id="CHEBI:597326"/>
    </ligand>
</feature>
<evidence type="ECO:0000256" key="2">
    <source>
        <dbReference type="ARBA" id="ARBA00022801"/>
    </source>
</evidence>
<dbReference type="EC" id="3.7.1.3" evidence="4 5"/>
<evidence type="ECO:0000256" key="4">
    <source>
        <dbReference type="HAMAP-Rule" id="MF_01970"/>
    </source>
</evidence>